<dbReference type="OrthoDB" id="2186744at2"/>
<feature type="transmembrane region" description="Helical" evidence="1">
    <location>
        <begin position="62"/>
        <end position="82"/>
    </location>
</feature>
<name>H5Y2P3_9FIRM</name>
<evidence type="ECO:0000256" key="1">
    <source>
        <dbReference type="SAM" id="Phobius"/>
    </source>
</evidence>
<organism evidence="2 3">
    <name type="scientific">Desulfosporosinus youngiae DSM 17734</name>
    <dbReference type="NCBI Taxonomy" id="768710"/>
    <lineage>
        <taxon>Bacteria</taxon>
        <taxon>Bacillati</taxon>
        <taxon>Bacillota</taxon>
        <taxon>Clostridia</taxon>
        <taxon>Eubacteriales</taxon>
        <taxon>Desulfitobacteriaceae</taxon>
        <taxon>Desulfosporosinus</taxon>
    </lineage>
</organism>
<reference evidence="2 3" key="1">
    <citation type="submission" date="2011-11" db="EMBL/GenBank/DDBJ databases">
        <title>The Noncontiguous Finished genome of Desulfosporosinus youngiae DSM 17734.</title>
        <authorList>
            <consortium name="US DOE Joint Genome Institute (JGI-PGF)"/>
            <person name="Lucas S."/>
            <person name="Han J."/>
            <person name="Lapidus A."/>
            <person name="Cheng J.-F."/>
            <person name="Goodwin L."/>
            <person name="Pitluck S."/>
            <person name="Peters L."/>
            <person name="Ovchinnikova G."/>
            <person name="Lu M."/>
            <person name="Land M.L."/>
            <person name="Hauser L."/>
            <person name="Pester M."/>
            <person name="Spring S."/>
            <person name="Ollivier B."/>
            <person name="Rattei T."/>
            <person name="Klenk H.-P."/>
            <person name="Wagner M."/>
            <person name="Loy A."/>
            <person name="Woyke T.J."/>
        </authorList>
    </citation>
    <scope>NUCLEOTIDE SEQUENCE [LARGE SCALE GENOMIC DNA]</scope>
    <source>
        <strain evidence="2 3">DSM 17734</strain>
    </source>
</reference>
<keyword evidence="1" id="KW-0812">Transmembrane</keyword>
<dbReference type="Pfam" id="PF10779">
    <property type="entry name" value="XhlA"/>
    <property type="match status" value="1"/>
</dbReference>
<dbReference type="Proteomes" id="UP000005104">
    <property type="component" value="Chromosome"/>
</dbReference>
<proteinExistence type="predicted"/>
<dbReference type="AlphaFoldDB" id="H5Y2P3"/>
<accession>H5Y2P3</accession>
<evidence type="ECO:0000313" key="2">
    <source>
        <dbReference type="EMBL" id="EHQ88306.1"/>
    </source>
</evidence>
<dbReference type="InterPro" id="IPR019715">
    <property type="entry name" value="Haemolysin_XhlA"/>
</dbReference>
<sequence>MGDLQEVVIDIRERVVRVETKLDAQNDLRERVCAVEEKATETEQRSKSNTHRIDKLEANNTWLWRTVAGAIISAGVGAMVIFK</sequence>
<keyword evidence="3" id="KW-1185">Reference proteome</keyword>
<dbReference type="eggNOG" id="ENOG5033A9G">
    <property type="taxonomic scope" value="Bacteria"/>
</dbReference>
<gene>
    <name evidence="2" type="ORF">DesyoDRAFT_1136</name>
</gene>
<dbReference type="STRING" id="768710.DesyoDRAFT_1136"/>
<dbReference type="EMBL" id="CM001441">
    <property type="protein sequence ID" value="EHQ88306.1"/>
    <property type="molecule type" value="Genomic_DNA"/>
</dbReference>
<keyword evidence="1" id="KW-0472">Membrane</keyword>
<evidence type="ECO:0000313" key="3">
    <source>
        <dbReference type="Proteomes" id="UP000005104"/>
    </source>
</evidence>
<keyword evidence="1" id="KW-1133">Transmembrane helix</keyword>
<evidence type="ECO:0008006" key="4">
    <source>
        <dbReference type="Google" id="ProtNLM"/>
    </source>
</evidence>
<dbReference type="HOGENOM" id="CLU_187592_0_1_9"/>
<protein>
    <recommendedName>
        <fullName evidence="4">Hemolysin XhlA</fullName>
    </recommendedName>
</protein>
<dbReference type="RefSeq" id="WP_007780510.1">
    <property type="nucleotide sequence ID" value="NZ_CM001441.1"/>
</dbReference>